<gene>
    <name evidence="1" type="ORF">ACMD2_11289</name>
</gene>
<dbReference type="Proteomes" id="UP000092600">
    <property type="component" value="Unassembled WGS sequence"/>
</dbReference>
<dbReference type="EMBL" id="LSRQ01000289">
    <property type="protein sequence ID" value="OAY83938.1"/>
    <property type="molecule type" value="Genomic_DNA"/>
</dbReference>
<name>A0A199W424_ANACO</name>
<accession>A0A199W424</accession>
<evidence type="ECO:0000313" key="2">
    <source>
        <dbReference type="Proteomes" id="UP000092600"/>
    </source>
</evidence>
<evidence type="ECO:0000313" key="1">
    <source>
        <dbReference type="EMBL" id="OAY83938.1"/>
    </source>
</evidence>
<comment type="caution">
    <text evidence="1">The sequence shown here is derived from an EMBL/GenBank/DDBJ whole genome shotgun (WGS) entry which is preliminary data.</text>
</comment>
<organism evidence="1 2">
    <name type="scientific">Ananas comosus</name>
    <name type="common">Pineapple</name>
    <name type="synonym">Ananas ananas</name>
    <dbReference type="NCBI Taxonomy" id="4615"/>
    <lineage>
        <taxon>Eukaryota</taxon>
        <taxon>Viridiplantae</taxon>
        <taxon>Streptophyta</taxon>
        <taxon>Embryophyta</taxon>
        <taxon>Tracheophyta</taxon>
        <taxon>Spermatophyta</taxon>
        <taxon>Magnoliopsida</taxon>
        <taxon>Liliopsida</taxon>
        <taxon>Poales</taxon>
        <taxon>Bromeliaceae</taxon>
        <taxon>Bromelioideae</taxon>
        <taxon>Ananas</taxon>
    </lineage>
</organism>
<reference evidence="1 2" key="1">
    <citation type="journal article" date="2016" name="DNA Res.">
        <title>The draft genome of MD-2 pineapple using hybrid error correction of long reads.</title>
        <authorList>
            <person name="Redwan R.M."/>
            <person name="Saidin A."/>
            <person name="Kumar S.V."/>
        </authorList>
    </citation>
    <scope>NUCLEOTIDE SEQUENCE [LARGE SCALE GENOMIC DNA]</scope>
    <source>
        <strain evidence="2">cv. MD2</strain>
        <tissue evidence="1">Leaf</tissue>
    </source>
</reference>
<proteinExistence type="predicted"/>
<sequence length="84" mass="9769">KKKIRFKKMKIMFLLHCLVAAMIVQSSCMLLLQEAVDSTNLTVPVSQPSDRRFGPSIPNIRINEYNRRYDADEITEDVIRARML</sequence>
<protein>
    <submittedName>
        <fullName evidence="1">Uncharacterized protein</fullName>
    </submittedName>
</protein>
<feature type="non-terminal residue" evidence="1">
    <location>
        <position position="1"/>
    </location>
</feature>
<dbReference type="AlphaFoldDB" id="A0A199W424"/>